<protein>
    <submittedName>
        <fullName evidence="2">Uncharacterized protein</fullName>
    </submittedName>
</protein>
<reference evidence="2 3" key="1">
    <citation type="submission" date="2017-06" db="EMBL/GenBank/DDBJ databases">
        <title>Genome sequencing of cyanobaciteial culture collection at National Institute for Environmental Studies (NIES).</title>
        <authorList>
            <person name="Hirose Y."/>
            <person name="Shimura Y."/>
            <person name="Fujisawa T."/>
            <person name="Nakamura Y."/>
            <person name="Kawachi M."/>
        </authorList>
    </citation>
    <scope>NUCLEOTIDE SEQUENCE [LARGE SCALE GENOMIC DNA]</scope>
    <source>
        <strain evidence="2 3">NIES-2135</strain>
    </source>
</reference>
<dbReference type="EMBL" id="AP018203">
    <property type="protein sequence ID" value="BAY53673.1"/>
    <property type="molecule type" value="Genomic_DNA"/>
</dbReference>
<gene>
    <name evidence="2" type="ORF">NIES2135_04830</name>
</gene>
<organism evidence="2 3">
    <name type="scientific">Leptolyngbya boryana NIES-2135</name>
    <dbReference type="NCBI Taxonomy" id="1973484"/>
    <lineage>
        <taxon>Bacteria</taxon>
        <taxon>Bacillati</taxon>
        <taxon>Cyanobacteriota</taxon>
        <taxon>Cyanophyceae</taxon>
        <taxon>Leptolyngbyales</taxon>
        <taxon>Leptolyngbyaceae</taxon>
        <taxon>Leptolyngbya group</taxon>
        <taxon>Leptolyngbya</taxon>
    </lineage>
</organism>
<evidence type="ECO:0000313" key="3">
    <source>
        <dbReference type="Proteomes" id="UP000217895"/>
    </source>
</evidence>
<dbReference type="AlphaFoldDB" id="A0A1Z4JAD2"/>
<accession>A0A1Z4JAD2</accession>
<proteinExistence type="predicted"/>
<evidence type="ECO:0000313" key="2">
    <source>
        <dbReference type="EMBL" id="BAY53673.1"/>
    </source>
</evidence>
<name>A0A1Z4JAD2_LEPBY</name>
<keyword evidence="1" id="KW-0732">Signal</keyword>
<keyword evidence="3" id="KW-1185">Reference proteome</keyword>
<dbReference type="Proteomes" id="UP000217895">
    <property type="component" value="Chromosome"/>
</dbReference>
<feature type="signal peptide" evidence="1">
    <location>
        <begin position="1"/>
        <end position="27"/>
    </location>
</feature>
<feature type="chain" id="PRO_5013006701" evidence="1">
    <location>
        <begin position="28"/>
        <end position="120"/>
    </location>
</feature>
<evidence type="ECO:0000256" key="1">
    <source>
        <dbReference type="SAM" id="SignalP"/>
    </source>
</evidence>
<sequence length="120" mass="12722">MNTRNLLSGLALFALPMALGLAMPSLAVPNNGGSGTKMDELKKGGYTCERVSVNFIECTKDGSPTYWCTDNGECQQQARRHVTFPGQLPGAADPGRPTVVIEAQPILSPSNLGVRNGAQF</sequence>